<proteinExistence type="predicted"/>
<name>A0A918APF0_9PSEU</name>
<comment type="caution">
    <text evidence="1">The sequence shown here is derived from an EMBL/GenBank/DDBJ whole genome shotgun (WGS) entry which is preliminary data.</text>
</comment>
<keyword evidence="2" id="KW-1185">Reference proteome</keyword>
<reference evidence="1" key="2">
    <citation type="submission" date="2020-09" db="EMBL/GenBank/DDBJ databases">
        <authorList>
            <person name="Sun Q."/>
            <person name="Ohkuma M."/>
        </authorList>
    </citation>
    <scope>NUCLEOTIDE SEQUENCE</scope>
    <source>
        <strain evidence="1">JCM 3313</strain>
    </source>
</reference>
<dbReference type="AlphaFoldDB" id="A0A918APF0"/>
<dbReference type="InterPro" id="IPR027417">
    <property type="entry name" value="P-loop_NTPase"/>
</dbReference>
<dbReference type="SUPFAM" id="SSF52540">
    <property type="entry name" value="P-loop containing nucleoside triphosphate hydrolases"/>
    <property type="match status" value="2"/>
</dbReference>
<evidence type="ECO:0000313" key="1">
    <source>
        <dbReference type="EMBL" id="GGP66459.1"/>
    </source>
</evidence>
<accession>A0A918APF0</accession>
<gene>
    <name evidence="1" type="ORF">GCM10010185_43980</name>
</gene>
<dbReference type="EMBL" id="BMRG01000009">
    <property type="protein sequence ID" value="GGP66459.1"/>
    <property type="molecule type" value="Genomic_DNA"/>
</dbReference>
<evidence type="ECO:0000313" key="2">
    <source>
        <dbReference type="Proteomes" id="UP000639606"/>
    </source>
</evidence>
<protein>
    <submittedName>
        <fullName evidence="1">ATP/GTP-binding protein</fullName>
    </submittedName>
</protein>
<dbReference type="Proteomes" id="UP000639606">
    <property type="component" value="Unassembled WGS sequence"/>
</dbReference>
<organism evidence="1 2">
    <name type="scientific">Saccharothrix coeruleofusca</name>
    <dbReference type="NCBI Taxonomy" id="33919"/>
    <lineage>
        <taxon>Bacteria</taxon>
        <taxon>Bacillati</taxon>
        <taxon>Actinomycetota</taxon>
        <taxon>Actinomycetes</taxon>
        <taxon>Pseudonocardiales</taxon>
        <taxon>Pseudonocardiaceae</taxon>
        <taxon>Saccharothrix</taxon>
    </lineage>
</organism>
<reference evidence="1" key="1">
    <citation type="journal article" date="2014" name="Int. J. Syst. Evol. Microbiol.">
        <title>Complete genome sequence of Corynebacterium casei LMG S-19264T (=DSM 44701T), isolated from a smear-ripened cheese.</title>
        <authorList>
            <consortium name="US DOE Joint Genome Institute (JGI-PGF)"/>
            <person name="Walter F."/>
            <person name="Albersmeier A."/>
            <person name="Kalinowski J."/>
            <person name="Ruckert C."/>
        </authorList>
    </citation>
    <scope>NUCLEOTIDE SEQUENCE</scope>
    <source>
        <strain evidence="1">JCM 3313</strain>
    </source>
</reference>
<sequence length="890" mass="98282">MSRSDLRALFHSNSRELKAVDVFTDREDEWAAVIRSLENLTAATGAPDFDVNDLESPRRNVLVFYGVGGIGKSALSREIAEQLAGQPDGPSQWSTPDPPLARTVPVRIDLARQAGVDFESVVLAVRLALTALGRPMPAFDLALRRYWEHNHPGEPVEEHLRGYATSNRAARSLSSQMQSVLADVAQALGFPATIGALMGKGLRTLVRTLRDRKRHVLALAECHRLPDLLEADPNLDVLSYCAHLLAWDLAHLPREHTATPVVLLDTFEDVSDRGQRDHERLIQRMVWLMPNALFVITGRNRLQWDDERLEGQLDWVGTRCWPLTAVGATEEPRQHLVGHLSRDDCESYLANRLSRDGKPVIPPEIREVIAHRSRGLPLYLDLAVMRFLSLYQRSGDVPRPEEFNHDFTALVARAFRDLTTEERHVARAVSLLDSFSVPLAAAAAGLSQEGPVLRLIERPVVDSDQGAVRPHRLHDLVRSAILEADSTGADRWSPADWQRAAQRAFDALGREWRASSRTADRRLLVDCLLQGLRLARDFDLDLAWLVDAAFAYVQDCVWEPVVLPPPSVQVPDDPVAQDNPAAALAVALTAIAGRQRGHRRSAAERLRVVVDSGRLPVELAELPRYFLAECDRDLGNFAESLAGMRWVVDHGRRLAPSATRGLLHLSRRLGHFRQARALCEALGAEGRGHRASGEIWWPHGHMTRACASFAHGREEALRRGEHGEAALAQACLAFAAAFQDRHRADEQIERAERMLAGAAIRWAELQVRIAQLLRNAGDGDDLPAEATAVAAEAKGSGLTSSVAYAWLALCFHMAVLDSGGGVEAARARLREHVNGAEFAYLLEISHMMTGTAPPADLPLADWVDGAAAAGARWRQLVLDRRQEMTAVRGS</sequence>
<dbReference type="RefSeq" id="WP_189225185.1">
    <property type="nucleotide sequence ID" value="NZ_BMRG01000009.1"/>
</dbReference>